<dbReference type="EMBL" id="JARSBO010000014">
    <property type="protein sequence ID" value="MDG4721595.1"/>
    <property type="molecule type" value="Genomic_DNA"/>
</dbReference>
<name>A0ABT6GHN4_9PROT</name>
<evidence type="ECO:0008006" key="4">
    <source>
        <dbReference type="Google" id="ProtNLM"/>
    </source>
</evidence>
<feature type="transmembrane region" description="Helical" evidence="1">
    <location>
        <begin position="6"/>
        <end position="27"/>
    </location>
</feature>
<dbReference type="RefSeq" id="WP_278007044.1">
    <property type="nucleotide sequence ID" value="NZ_JARSBO010000014.1"/>
</dbReference>
<gene>
    <name evidence="2" type="ORF">P7680_21505</name>
</gene>
<dbReference type="Proteomes" id="UP001529180">
    <property type="component" value="Unassembled WGS sequence"/>
</dbReference>
<sequence length="43" mass="4812">MTKETWWLIIGFVAFFALTAIFGGDGIHHGNDVPARQGTERHI</sequence>
<evidence type="ECO:0000313" key="2">
    <source>
        <dbReference type="EMBL" id="MDG4721595.1"/>
    </source>
</evidence>
<organism evidence="2 3">
    <name type="scientific">Thalassospira aquimaris</name>
    <dbReference type="NCBI Taxonomy" id="3037796"/>
    <lineage>
        <taxon>Bacteria</taxon>
        <taxon>Pseudomonadati</taxon>
        <taxon>Pseudomonadota</taxon>
        <taxon>Alphaproteobacteria</taxon>
        <taxon>Rhodospirillales</taxon>
        <taxon>Thalassospiraceae</taxon>
        <taxon>Thalassospira</taxon>
    </lineage>
</organism>
<reference evidence="2 3" key="1">
    <citation type="submission" date="2023-03" db="EMBL/GenBank/DDBJ databases">
        <title>Strain FZY0004 represents a novel species in the genus Thalassospira isolated from seawater.</title>
        <authorList>
            <person name="Fu Z.-Y."/>
        </authorList>
    </citation>
    <scope>NUCLEOTIDE SEQUENCE [LARGE SCALE GENOMIC DNA]</scope>
    <source>
        <strain evidence="2 3">FZY0004</strain>
    </source>
</reference>
<keyword evidence="1" id="KW-0812">Transmembrane</keyword>
<keyword evidence="3" id="KW-1185">Reference proteome</keyword>
<proteinExistence type="predicted"/>
<evidence type="ECO:0000256" key="1">
    <source>
        <dbReference type="SAM" id="Phobius"/>
    </source>
</evidence>
<accession>A0ABT6GHN4</accession>
<keyword evidence="1" id="KW-1133">Transmembrane helix</keyword>
<evidence type="ECO:0000313" key="3">
    <source>
        <dbReference type="Proteomes" id="UP001529180"/>
    </source>
</evidence>
<comment type="caution">
    <text evidence="2">The sequence shown here is derived from an EMBL/GenBank/DDBJ whole genome shotgun (WGS) entry which is preliminary data.</text>
</comment>
<keyword evidence="1" id="KW-0472">Membrane</keyword>
<protein>
    <recommendedName>
        <fullName evidence="4">DUF1328 domain-containing protein</fullName>
    </recommendedName>
</protein>